<keyword evidence="1" id="KW-1133">Transmembrane helix</keyword>
<sequence>MEGIGYVLAADPAQILLNRGGRVVFLVLWPFICSVAAFVCITAIQASPSAGFSSPSSPLLRTLLSINRKTGNVATKVKMDVHLTVRERTMEIYGCA</sequence>
<keyword evidence="3" id="KW-1185">Reference proteome</keyword>
<evidence type="ECO:0000313" key="3">
    <source>
        <dbReference type="Proteomes" id="UP000077684"/>
    </source>
</evidence>
<dbReference type="EMBL" id="LWDE02001036">
    <property type="protein sequence ID" value="KAE8242785.1"/>
    <property type="molecule type" value="Genomic_DNA"/>
</dbReference>
<reference evidence="2" key="2">
    <citation type="journal article" date="2019" name="IMA Fungus">
        <title>Genome sequencing and comparison of five Tilletia species to identify candidate genes for the detection of regulated species infecting wheat.</title>
        <authorList>
            <person name="Nguyen H.D.T."/>
            <person name="Sultana T."/>
            <person name="Kesanakurti P."/>
            <person name="Hambleton S."/>
        </authorList>
    </citation>
    <scope>NUCLEOTIDE SEQUENCE</scope>
    <source>
        <strain evidence="2">DAOMC 236426</strain>
    </source>
</reference>
<name>A0A8X7SUC1_9BASI</name>
<evidence type="ECO:0000256" key="1">
    <source>
        <dbReference type="SAM" id="Phobius"/>
    </source>
</evidence>
<organism evidence="2 3">
    <name type="scientific">Tilletia controversa</name>
    <name type="common">dwarf bunt fungus</name>
    <dbReference type="NCBI Taxonomy" id="13291"/>
    <lineage>
        <taxon>Eukaryota</taxon>
        <taxon>Fungi</taxon>
        <taxon>Dikarya</taxon>
        <taxon>Basidiomycota</taxon>
        <taxon>Ustilaginomycotina</taxon>
        <taxon>Exobasidiomycetes</taxon>
        <taxon>Tilletiales</taxon>
        <taxon>Tilletiaceae</taxon>
        <taxon>Tilletia</taxon>
    </lineage>
</organism>
<dbReference type="Proteomes" id="UP000077684">
    <property type="component" value="Unassembled WGS sequence"/>
</dbReference>
<protein>
    <submittedName>
        <fullName evidence="2">Uncharacterized protein</fullName>
    </submittedName>
</protein>
<keyword evidence="1" id="KW-0812">Transmembrane</keyword>
<accession>A0A8X7SUC1</accession>
<reference evidence="2" key="1">
    <citation type="submission" date="2016-04" db="EMBL/GenBank/DDBJ databases">
        <authorList>
            <person name="Nguyen H.D."/>
            <person name="Samba Siva P."/>
            <person name="Cullis J."/>
            <person name="Levesque C.A."/>
            <person name="Hambleton S."/>
        </authorList>
    </citation>
    <scope>NUCLEOTIDE SEQUENCE</scope>
    <source>
        <strain evidence="2">DAOMC 236426</strain>
    </source>
</reference>
<comment type="caution">
    <text evidence="2">The sequence shown here is derived from an EMBL/GenBank/DDBJ whole genome shotgun (WGS) entry which is preliminary data.</text>
</comment>
<gene>
    <name evidence="2" type="ORF">A4X06_0g6760</name>
</gene>
<feature type="transmembrane region" description="Helical" evidence="1">
    <location>
        <begin position="23"/>
        <end position="44"/>
    </location>
</feature>
<evidence type="ECO:0000313" key="2">
    <source>
        <dbReference type="EMBL" id="KAE8242785.1"/>
    </source>
</evidence>
<dbReference type="AlphaFoldDB" id="A0A8X7SUC1"/>
<keyword evidence="1" id="KW-0472">Membrane</keyword>
<proteinExistence type="predicted"/>